<feature type="transmembrane region" description="Helical" evidence="6">
    <location>
        <begin position="175"/>
        <end position="196"/>
    </location>
</feature>
<dbReference type="PANTHER" id="PTHR23513">
    <property type="entry name" value="INTEGRAL MEMBRANE EFFLUX PROTEIN-RELATED"/>
    <property type="match status" value="1"/>
</dbReference>
<feature type="transmembrane region" description="Helical" evidence="6">
    <location>
        <begin position="316"/>
        <end position="333"/>
    </location>
</feature>
<evidence type="ECO:0000256" key="4">
    <source>
        <dbReference type="ARBA" id="ARBA00022989"/>
    </source>
</evidence>
<dbReference type="CDD" id="cd06173">
    <property type="entry name" value="MFS_MefA_like"/>
    <property type="match status" value="1"/>
</dbReference>
<evidence type="ECO:0000313" key="7">
    <source>
        <dbReference type="EMBL" id="PRO96120.1"/>
    </source>
</evidence>
<evidence type="ECO:0000313" key="10">
    <source>
        <dbReference type="Proteomes" id="UP000276249"/>
    </source>
</evidence>
<feature type="transmembrane region" description="Helical" evidence="6">
    <location>
        <begin position="345"/>
        <end position="371"/>
    </location>
</feature>
<dbReference type="Pfam" id="PF07690">
    <property type="entry name" value="MFS_1"/>
    <property type="match status" value="1"/>
</dbReference>
<comment type="caution">
    <text evidence="8">The sequence shown here is derived from an EMBL/GenBank/DDBJ whole genome shotgun (WGS) entry which is preliminary data.</text>
</comment>
<dbReference type="EMBL" id="RDCJ01000051">
    <property type="protein sequence ID" value="RMW49774.1"/>
    <property type="molecule type" value="Genomic_DNA"/>
</dbReference>
<gene>
    <name evidence="7" type="ORF">C6Y08_01120</name>
    <name evidence="8" type="ORF">D6U18_04945</name>
</gene>
<dbReference type="Proteomes" id="UP000276249">
    <property type="component" value="Unassembled WGS sequence"/>
</dbReference>
<evidence type="ECO:0000313" key="9">
    <source>
        <dbReference type="Proteomes" id="UP000238378"/>
    </source>
</evidence>
<keyword evidence="5 6" id="KW-0472">Membrane</keyword>
<evidence type="ECO:0000256" key="6">
    <source>
        <dbReference type="SAM" id="Phobius"/>
    </source>
</evidence>
<protein>
    <recommendedName>
        <fullName evidence="11">MFS transporter</fullName>
    </recommendedName>
</protein>
<dbReference type="AlphaFoldDB" id="A0ABD7ISA7"/>
<dbReference type="EMBL" id="PVOB01000012">
    <property type="protein sequence ID" value="PRO96120.1"/>
    <property type="molecule type" value="Genomic_DNA"/>
</dbReference>
<feature type="transmembrane region" description="Helical" evidence="6">
    <location>
        <begin position="28"/>
        <end position="46"/>
    </location>
</feature>
<dbReference type="PANTHER" id="PTHR23513:SF6">
    <property type="entry name" value="MAJOR FACILITATOR SUPERFAMILY ASSOCIATED DOMAIN-CONTAINING PROTEIN"/>
    <property type="match status" value="1"/>
</dbReference>
<evidence type="ECO:0000256" key="3">
    <source>
        <dbReference type="ARBA" id="ARBA00022692"/>
    </source>
</evidence>
<evidence type="ECO:0000256" key="2">
    <source>
        <dbReference type="ARBA" id="ARBA00022475"/>
    </source>
</evidence>
<evidence type="ECO:0000313" key="8">
    <source>
        <dbReference type="EMBL" id="RMW49774.1"/>
    </source>
</evidence>
<dbReference type="InterPro" id="IPR036259">
    <property type="entry name" value="MFS_trans_sf"/>
</dbReference>
<proteinExistence type="predicted"/>
<dbReference type="Proteomes" id="UP000238378">
    <property type="component" value="Unassembled WGS sequence"/>
</dbReference>
<feature type="transmembrane region" description="Helical" evidence="6">
    <location>
        <begin position="377"/>
        <end position="398"/>
    </location>
</feature>
<reference evidence="7 9" key="1">
    <citation type="submission" date="2018-03" db="EMBL/GenBank/DDBJ databases">
        <title>Draft Genome Sequences of six Lactobacillus pentosus Strains Isolated from Brines of Traditionally Fermented Spanish-Style Green Table Olives.</title>
        <authorList>
            <person name="Calero-Delgado B."/>
            <person name="Martin-Platero A.M."/>
            <person name="Perez-Pulido A.J."/>
            <person name="Benitez-Cabello A."/>
            <person name="Casimiro-Soriguer C.S."/>
            <person name="Martinez-Bueno M."/>
            <person name="Arroyo-Lopez F.N."/>
            <person name="Rodriguez-Gomez F."/>
            <person name="Bautista-Gallego J."/>
            <person name="Garrido-Fernandez A."/>
            <person name="Jimenez-Diaz R."/>
        </authorList>
    </citation>
    <scope>NUCLEOTIDE SEQUENCE [LARGE SCALE GENOMIC DNA]</scope>
    <source>
        <strain evidence="7 9">IG2</strain>
    </source>
</reference>
<dbReference type="Gene3D" id="1.20.1250.20">
    <property type="entry name" value="MFS general substrate transporter like domains"/>
    <property type="match status" value="1"/>
</dbReference>
<name>A0ABD7ISA7_LACPE</name>
<keyword evidence="4 6" id="KW-1133">Transmembrane helix</keyword>
<dbReference type="GO" id="GO:0005886">
    <property type="term" value="C:plasma membrane"/>
    <property type="evidence" value="ECO:0007669"/>
    <property type="project" value="UniProtKB-SubCell"/>
</dbReference>
<keyword evidence="3 6" id="KW-0812">Transmembrane</keyword>
<feature type="transmembrane region" description="Helical" evidence="6">
    <location>
        <begin position="58"/>
        <end position="76"/>
    </location>
</feature>
<comment type="subcellular location">
    <subcellularLocation>
        <location evidence="1">Cell membrane</location>
        <topology evidence="1">Multi-pass membrane protein</topology>
    </subcellularLocation>
</comment>
<feature type="transmembrane region" description="Helical" evidence="6">
    <location>
        <begin position="88"/>
        <end position="107"/>
    </location>
</feature>
<feature type="transmembrane region" description="Helical" evidence="6">
    <location>
        <begin position="217"/>
        <end position="241"/>
    </location>
</feature>
<evidence type="ECO:0000256" key="1">
    <source>
        <dbReference type="ARBA" id="ARBA00004651"/>
    </source>
</evidence>
<feature type="transmembrane region" description="Helical" evidence="6">
    <location>
        <begin position="261"/>
        <end position="282"/>
    </location>
</feature>
<organism evidence="8 10">
    <name type="scientific">Lactiplantibacillus pentosus</name>
    <name type="common">Lactobacillus pentosus</name>
    <dbReference type="NCBI Taxonomy" id="1589"/>
    <lineage>
        <taxon>Bacteria</taxon>
        <taxon>Bacillati</taxon>
        <taxon>Bacillota</taxon>
        <taxon>Bacilli</taxon>
        <taxon>Lactobacillales</taxon>
        <taxon>Lactobacillaceae</taxon>
        <taxon>Lactiplantibacillus</taxon>
    </lineage>
</organism>
<reference evidence="8 10" key="2">
    <citation type="submission" date="2018-10" db="EMBL/GenBank/DDBJ databases">
        <title>Genome sequences of five Lactobacillus pentosus strains isolated from brines of traditionally fermented spanish-style green table olives and differences between them.</title>
        <authorList>
            <person name="Jimenez Diaz R."/>
        </authorList>
    </citation>
    <scope>NUCLEOTIDE SEQUENCE [LARGE SCALE GENOMIC DNA]</scope>
    <source>
        <strain evidence="8 10">IG10</strain>
    </source>
</reference>
<dbReference type="InterPro" id="IPR011701">
    <property type="entry name" value="MFS"/>
</dbReference>
<keyword evidence="2" id="KW-1003">Cell membrane</keyword>
<evidence type="ECO:0008006" key="11">
    <source>
        <dbReference type="Google" id="ProtNLM"/>
    </source>
</evidence>
<feature type="transmembrane region" description="Helical" evidence="6">
    <location>
        <begin position="294"/>
        <end position="310"/>
    </location>
</feature>
<accession>A0ABD7ISA7</accession>
<sequence>MSALDAKGKGGGAVESERVELQLATSKFSSLVGTSIFNVFINVWVIDTFGSARVLSHVLSIAGVSSLLFSFLGATISKKLYFIKAIRYADGLSAIFCLIADVLLLTTNYRLPILLALVFTLNMNVAMTGPSLKRLIGIAVSKDRIIGFNAVISTGTETIKVVMPMLTTFLYTNHWLSLIGTITLNGISFFISFLFIRGIWCESESLSDGNGVTYKSAFVYMFKAPLLAYLIIAGFFSNIFLSGYTLIIPTIAINNFHDHSLYGLIVSIESAAAILGLLSIRYIHIDEQISRERWGLIVGGLSVGVTGIFLTKEAFMLTSFILGFFYARYNVGLQSYIQINVRNELIGYFFSMIFICASIAVPIGSTLFGLIIDQHAIEALAIISAGITVINAIWFVLISRR</sequence>
<evidence type="ECO:0000256" key="5">
    <source>
        <dbReference type="ARBA" id="ARBA00023136"/>
    </source>
</evidence>
<keyword evidence="9" id="KW-1185">Reference proteome</keyword>
<dbReference type="SUPFAM" id="SSF103473">
    <property type="entry name" value="MFS general substrate transporter"/>
    <property type="match status" value="1"/>
</dbReference>